<evidence type="ECO:0000313" key="3">
    <source>
        <dbReference type="Proteomes" id="UP000299102"/>
    </source>
</evidence>
<reference evidence="2 3" key="1">
    <citation type="journal article" date="2019" name="Commun. Biol.">
        <title>The bagworm genome reveals a unique fibroin gene that provides high tensile strength.</title>
        <authorList>
            <person name="Kono N."/>
            <person name="Nakamura H."/>
            <person name="Ohtoshi R."/>
            <person name="Tomita M."/>
            <person name="Numata K."/>
            <person name="Arakawa K."/>
        </authorList>
    </citation>
    <scope>NUCLEOTIDE SEQUENCE [LARGE SCALE GENOMIC DNA]</scope>
</reference>
<dbReference type="EMBL" id="BGZK01000113">
    <property type="protein sequence ID" value="GBP19932.1"/>
    <property type="molecule type" value="Genomic_DNA"/>
</dbReference>
<comment type="caution">
    <text evidence="2">The sequence shown here is derived from an EMBL/GenBank/DDBJ whole genome shotgun (WGS) entry which is preliminary data.</text>
</comment>
<protein>
    <submittedName>
        <fullName evidence="2">Uncharacterized protein</fullName>
    </submittedName>
</protein>
<evidence type="ECO:0000256" key="1">
    <source>
        <dbReference type="SAM" id="MobiDB-lite"/>
    </source>
</evidence>
<feature type="region of interest" description="Disordered" evidence="1">
    <location>
        <begin position="67"/>
        <end position="90"/>
    </location>
</feature>
<keyword evidence="3" id="KW-1185">Reference proteome</keyword>
<proteinExistence type="predicted"/>
<name>A0A4C1U0S3_EUMVA</name>
<organism evidence="2 3">
    <name type="scientific">Eumeta variegata</name>
    <name type="common">Bagworm moth</name>
    <name type="synonym">Eumeta japonica</name>
    <dbReference type="NCBI Taxonomy" id="151549"/>
    <lineage>
        <taxon>Eukaryota</taxon>
        <taxon>Metazoa</taxon>
        <taxon>Ecdysozoa</taxon>
        <taxon>Arthropoda</taxon>
        <taxon>Hexapoda</taxon>
        <taxon>Insecta</taxon>
        <taxon>Pterygota</taxon>
        <taxon>Neoptera</taxon>
        <taxon>Endopterygota</taxon>
        <taxon>Lepidoptera</taxon>
        <taxon>Glossata</taxon>
        <taxon>Ditrysia</taxon>
        <taxon>Tineoidea</taxon>
        <taxon>Psychidae</taxon>
        <taxon>Oiketicinae</taxon>
        <taxon>Eumeta</taxon>
    </lineage>
</organism>
<dbReference type="OrthoDB" id="8195429at2759"/>
<dbReference type="Proteomes" id="UP000299102">
    <property type="component" value="Unassembled WGS sequence"/>
</dbReference>
<sequence length="105" mass="11580">MTKGYLSEVPILFQKACNTLVTPMELRLCMDGGDHLPDLCTSQVFGRGLNAHRVGGVRSSARVSFTGEDEGFERRKSATSRLGTSPRPSIVEERGDSTVLRYLYV</sequence>
<dbReference type="AlphaFoldDB" id="A0A4C1U0S3"/>
<gene>
    <name evidence="2" type="ORF">EVAR_11322_1</name>
</gene>
<evidence type="ECO:0000313" key="2">
    <source>
        <dbReference type="EMBL" id="GBP19932.1"/>
    </source>
</evidence>
<accession>A0A4C1U0S3</accession>